<dbReference type="InterPro" id="IPR032509">
    <property type="entry name" value="DUF4973"/>
</dbReference>
<dbReference type="Proteomes" id="UP000435985">
    <property type="component" value="Unassembled WGS sequence"/>
</dbReference>
<evidence type="ECO:0000313" key="4">
    <source>
        <dbReference type="EMBL" id="KAA3924659.1"/>
    </source>
</evidence>
<name>A0A414E9F7_BACOV</name>
<accession>A0A414E9F7</accession>
<protein>
    <submittedName>
        <fullName evidence="5">DUF4973 domain-containing protein</fullName>
    </submittedName>
</protein>
<dbReference type="Pfam" id="PF16343">
    <property type="entry name" value="DUF4973"/>
    <property type="match status" value="1"/>
</dbReference>
<dbReference type="EMBL" id="JAQNZF010000001">
    <property type="protein sequence ID" value="MDC2740802.1"/>
    <property type="molecule type" value="Genomic_DNA"/>
</dbReference>
<feature type="domain" description="BT-3044-like C-terminal" evidence="2">
    <location>
        <begin position="169"/>
        <end position="309"/>
    </location>
</feature>
<organism evidence="5 8">
    <name type="scientific">Bacteroides ovatus</name>
    <dbReference type="NCBI Taxonomy" id="28116"/>
    <lineage>
        <taxon>Bacteria</taxon>
        <taxon>Pseudomonadati</taxon>
        <taxon>Bacteroidota</taxon>
        <taxon>Bacteroidia</taxon>
        <taxon>Bacteroidales</taxon>
        <taxon>Bacteroidaceae</taxon>
        <taxon>Bacteroides</taxon>
    </lineage>
</organism>
<dbReference type="EMBL" id="VWFO01000003">
    <property type="protein sequence ID" value="KAA4666216.1"/>
    <property type="molecule type" value="Genomic_DNA"/>
</dbReference>
<reference evidence="6" key="2">
    <citation type="submission" date="2022-10" db="EMBL/GenBank/DDBJ databases">
        <title>Human gut microbiome strain richness.</title>
        <authorList>
            <person name="Chen-Liaw A."/>
        </authorList>
    </citation>
    <scope>NUCLEOTIDE SEQUENCE</scope>
    <source>
        <strain evidence="6">BSD2780120875st1_E1_BSD2780120875_150330</strain>
    </source>
</reference>
<dbReference type="InterPro" id="IPR025371">
    <property type="entry name" value="BT_3044-like_C"/>
</dbReference>
<feature type="domain" description="DUF4973" evidence="3">
    <location>
        <begin position="25"/>
        <end position="155"/>
    </location>
</feature>
<evidence type="ECO:0000313" key="8">
    <source>
        <dbReference type="Proteomes" id="UP000435985"/>
    </source>
</evidence>
<feature type="chain" id="PRO_5042714132" evidence="1">
    <location>
        <begin position="21"/>
        <end position="328"/>
    </location>
</feature>
<dbReference type="Proteomes" id="UP000365824">
    <property type="component" value="Unassembled WGS sequence"/>
</dbReference>
<dbReference type="Pfam" id="PF14274">
    <property type="entry name" value="BT_3044-like_C"/>
    <property type="match status" value="1"/>
</dbReference>
<dbReference type="AlphaFoldDB" id="A0A414E9F7"/>
<reference evidence="7 8" key="1">
    <citation type="journal article" date="2019" name="Nat. Med.">
        <title>A library of human gut bacterial isolates paired with longitudinal multiomics data enables mechanistic microbiome research.</title>
        <authorList>
            <person name="Poyet M."/>
            <person name="Groussin M."/>
            <person name="Gibbons S.M."/>
            <person name="Avila-Pacheco J."/>
            <person name="Jiang X."/>
            <person name="Kearney S.M."/>
            <person name="Perrotta A.R."/>
            <person name="Berdy B."/>
            <person name="Zhao S."/>
            <person name="Lieberman T.D."/>
            <person name="Swanson P.K."/>
            <person name="Smith M."/>
            <person name="Roesemann S."/>
            <person name="Alexander J.E."/>
            <person name="Rich S.A."/>
            <person name="Livny J."/>
            <person name="Vlamakis H."/>
            <person name="Clish C."/>
            <person name="Bullock K."/>
            <person name="Deik A."/>
            <person name="Scott J."/>
            <person name="Pierce K.A."/>
            <person name="Xavier R.J."/>
            <person name="Alm E.J."/>
        </authorList>
    </citation>
    <scope>NUCLEOTIDE SEQUENCE [LARGE SCALE GENOMIC DNA]</scope>
    <source>
        <strain evidence="5 8">BIOML-A14</strain>
        <strain evidence="4 7">BIOML-A160</strain>
    </source>
</reference>
<dbReference type="EMBL" id="VWLB01000043">
    <property type="protein sequence ID" value="KAA3924659.1"/>
    <property type="molecule type" value="Genomic_DNA"/>
</dbReference>
<feature type="signal peptide" evidence="1">
    <location>
        <begin position="1"/>
        <end position="20"/>
    </location>
</feature>
<evidence type="ECO:0000313" key="7">
    <source>
        <dbReference type="Proteomes" id="UP000365824"/>
    </source>
</evidence>
<sequence length="328" mass="37786">MKEKIYYLLFAVLMALFCTACNEEWTDEQYEHYVSFKAPMDYARGVTDIYVKYKLNGAVTYQLPVIMSGSTLPGHDTEVQIAIDSDTLKSINWEYFHNRTDLYYKELTSDYYEVENMNVVIPADDCVGLLNVNFKLGGIDLVDKWVLPLTIRESPIGSYTPHPRKNYKKALLRVVPFNDYSGIYSTTTMEVGFTDSGTKMTTNTRTAFVVDEHSVFFYAGLMNEEELERGKYKIIFRFNDDGTVTLSAPDPDIHFNPIKNPTWKLAEKMDVSLPYLKHKTITIEGFKYEFDDVTSVPGTPIRYVVEGTVNMERKINIQIPDEDQAIEW</sequence>
<dbReference type="Gene3D" id="2.40.128.440">
    <property type="entry name" value="Uncharacterised protein PF14274, DUF4361"/>
    <property type="match status" value="1"/>
</dbReference>
<evidence type="ECO:0000256" key="1">
    <source>
        <dbReference type="SAM" id="SignalP"/>
    </source>
</evidence>
<gene>
    <name evidence="5" type="ORF">F3B98_03335</name>
    <name evidence="4" type="ORF">F3F25_21625</name>
    <name evidence="6" type="ORF">PO382_01025</name>
</gene>
<evidence type="ECO:0000259" key="3">
    <source>
        <dbReference type="Pfam" id="PF16343"/>
    </source>
</evidence>
<evidence type="ECO:0000259" key="2">
    <source>
        <dbReference type="Pfam" id="PF14274"/>
    </source>
</evidence>
<keyword evidence="1" id="KW-0732">Signal</keyword>
<evidence type="ECO:0000313" key="5">
    <source>
        <dbReference type="EMBL" id="KAA4666216.1"/>
    </source>
</evidence>
<comment type="caution">
    <text evidence="5">The sequence shown here is derived from an EMBL/GenBank/DDBJ whole genome shotgun (WGS) entry which is preliminary data.</text>
</comment>
<dbReference type="Gene3D" id="2.60.40.1740">
    <property type="entry name" value="hypothetical protein (bacova_03559)"/>
    <property type="match status" value="1"/>
</dbReference>
<dbReference type="Proteomes" id="UP001219389">
    <property type="component" value="Unassembled WGS sequence"/>
</dbReference>
<dbReference type="RefSeq" id="WP_032855924.1">
    <property type="nucleotide sequence ID" value="NZ_CP081917.1"/>
</dbReference>
<proteinExistence type="predicted"/>
<evidence type="ECO:0000313" key="6">
    <source>
        <dbReference type="EMBL" id="MDC2740802.1"/>
    </source>
</evidence>